<dbReference type="Proteomes" id="UP000185766">
    <property type="component" value="Unassembled WGS sequence"/>
</dbReference>
<dbReference type="SUPFAM" id="SSF53474">
    <property type="entry name" value="alpha/beta-Hydrolases"/>
    <property type="match status" value="1"/>
</dbReference>
<keyword evidence="3" id="KW-1185">Reference proteome</keyword>
<dbReference type="GO" id="GO:0016020">
    <property type="term" value="C:membrane"/>
    <property type="evidence" value="ECO:0007669"/>
    <property type="project" value="InterPro"/>
</dbReference>
<proteinExistence type="predicted"/>
<evidence type="ECO:0000313" key="3">
    <source>
        <dbReference type="Proteomes" id="UP000185766"/>
    </source>
</evidence>
<dbReference type="PANTHER" id="PTHR30035">
    <property type="entry name" value="LIPOPROTEIN VACJ-RELATED"/>
    <property type="match status" value="1"/>
</dbReference>
<sequence>MKPLLLCCLALLPLLAHGKRIAVEDYAYPVTNPFIATIAGTPSDAAITLPDARDIEQNDYALALKKRSELPGVFYQGTTLKYRLAEQEGRAPLLFIIAGTGAHYASGKNELLKKLFYQAGFHVVQLSSPTSWDFISAASRSATPGYSPDDADDLYRVMQAVLANHPKLKVASVNLAGYSLGGLHAAFVGALDKQRRALNIQRVLMLNPPVNLYTSVRNLDRLVQTQVPGVSNQQTFIDGLMQRLTRFFEQQGRIEVNEAMLAAFQSSPEGLSNEELAMLIGSAFRFTVADMVYTADLLNQRGLITPKDYPLGFDSDLAPFMKRAMMCDFDCYIAQQLIPWWRAKHQGGSLVQMMNQVSLYALEDYLRDNPNIAVMHNADDVILGPGDLGWLERTFGERLTLYPRGGHCGNYAYPKNAHDMLEFFHD</sequence>
<dbReference type="InterPro" id="IPR007428">
    <property type="entry name" value="MlaA"/>
</dbReference>
<organism evidence="2 3">
    <name type="scientific">Atopomonas hussainii</name>
    <dbReference type="NCBI Taxonomy" id="1429083"/>
    <lineage>
        <taxon>Bacteria</taxon>
        <taxon>Pseudomonadati</taxon>
        <taxon>Pseudomonadota</taxon>
        <taxon>Gammaproteobacteria</taxon>
        <taxon>Pseudomonadales</taxon>
        <taxon>Pseudomonadaceae</taxon>
        <taxon>Atopomonas</taxon>
    </lineage>
</organism>
<keyword evidence="1" id="KW-0732">Signal</keyword>
<dbReference type="STRING" id="1429083.GCA_001885685_02552"/>
<reference evidence="2 3" key="1">
    <citation type="submission" date="2016-10" db="EMBL/GenBank/DDBJ databases">
        <authorList>
            <person name="de Groot N.N."/>
        </authorList>
    </citation>
    <scope>NUCLEOTIDE SEQUENCE [LARGE SCALE GENOMIC DNA]</scope>
    <source>
        <strain evidence="2 3">JCM 19513</strain>
    </source>
</reference>
<dbReference type="AlphaFoldDB" id="A0A1H7SX18"/>
<evidence type="ECO:0000256" key="1">
    <source>
        <dbReference type="SAM" id="SignalP"/>
    </source>
</evidence>
<gene>
    <name evidence="2" type="ORF">SAMN05216214_12113</name>
</gene>
<dbReference type="PANTHER" id="PTHR30035:SF1">
    <property type="entry name" value="AB HYDROLASE-1 DOMAIN-CONTAINING PROTEIN"/>
    <property type="match status" value="1"/>
</dbReference>
<protein>
    <recommendedName>
        <fullName evidence="4">Serine/threonine protein kinase</fullName>
    </recommendedName>
</protein>
<feature type="signal peptide" evidence="1">
    <location>
        <begin position="1"/>
        <end position="18"/>
    </location>
</feature>
<accession>A0A1H7SX18</accession>
<dbReference type="EMBL" id="FOAS01000021">
    <property type="protein sequence ID" value="SEL76885.1"/>
    <property type="molecule type" value="Genomic_DNA"/>
</dbReference>
<name>A0A1H7SX18_9GAMM</name>
<dbReference type="RefSeq" id="WP_074870555.1">
    <property type="nucleotide sequence ID" value="NZ_FOAS01000021.1"/>
</dbReference>
<evidence type="ECO:0008006" key="4">
    <source>
        <dbReference type="Google" id="ProtNLM"/>
    </source>
</evidence>
<evidence type="ECO:0000313" key="2">
    <source>
        <dbReference type="EMBL" id="SEL76885.1"/>
    </source>
</evidence>
<dbReference type="InterPro" id="IPR029058">
    <property type="entry name" value="AB_hydrolase_fold"/>
</dbReference>
<dbReference type="Gene3D" id="3.40.50.1820">
    <property type="entry name" value="alpha/beta hydrolase"/>
    <property type="match status" value="1"/>
</dbReference>
<feature type="chain" id="PRO_5010318391" description="Serine/threonine protein kinase" evidence="1">
    <location>
        <begin position="19"/>
        <end position="426"/>
    </location>
</feature>